<dbReference type="eggNOG" id="COG0613">
    <property type="taxonomic scope" value="Bacteria"/>
</dbReference>
<dbReference type="STRING" id="553973.CLOHYLEM_05788"/>
<dbReference type="InterPro" id="IPR004013">
    <property type="entry name" value="PHP_dom"/>
</dbReference>
<dbReference type="InterPro" id="IPR003141">
    <property type="entry name" value="Pol/His_phosphatase_N"/>
</dbReference>
<dbReference type="InterPro" id="IPR052018">
    <property type="entry name" value="PHP_domain"/>
</dbReference>
<protein>
    <submittedName>
        <fullName evidence="2">PHP domain protein</fullName>
        <ecNumber evidence="2">3.1.3.-</ecNumber>
    </submittedName>
</protein>
<reference evidence="2" key="2">
    <citation type="submission" date="2013-06" db="EMBL/GenBank/DDBJ databases">
        <title>Draft genome sequence of Clostridium hylemonae (DSM 15053).</title>
        <authorList>
            <person name="Sudarsanam P."/>
            <person name="Ley R."/>
            <person name="Guruge J."/>
            <person name="Turnbaugh P.J."/>
            <person name="Mahowald M."/>
            <person name="Liep D."/>
            <person name="Gordon J."/>
        </authorList>
    </citation>
    <scope>NUCLEOTIDE SEQUENCE</scope>
    <source>
        <strain evidence="2">DSM 15053</strain>
    </source>
</reference>
<accession>C0C0W9</accession>
<dbReference type="Gene3D" id="3.20.20.140">
    <property type="entry name" value="Metal-dependent hydrolases"/>
    <property type="match status" value="1"/>
</dbReference>
<dbReference type="CDD" id="cd07438">
    <property type="entry name" value="PHP_HisPPase_AMP"/>
    <property type="match status" value="1"/>
</dbReference>
<comment type="caution">
    <text evidence="2">The sequence shown here is derived from an EMBL/GenBank/DDBJ whole genome shotgun (WGS) entry which is preliminary data.</text>
</comment>
<organism evidence="2 3">
    <name type="scientific">[Clostridium] hylemonae DSM 15053</name>
    <dbReference type="NCBI Taxonomy" id="553973"/>
    <lineage>
        <taxon>Bacteria</taxon>
        <taxon>Bacillati</taxon>
        <taxon>Bacillota</taxon>
        <taxon>Clostridia</taxon>
        <taxon>Lachnospirales</taxon>
        <taxon>Lachnospiraceae</taxon>
    </lineage>
</organism>
<keyword evidence="2" id="KW-0378">Hydrolase</keyword>
<dbReference type="PANTHER" id="PTHR42924:SF3">
    <property type="entry name" value="POLYMERASE_HISTIDINOL PHOSPHATASE N-TERMINAL DOMAIN-CONTAINING PROTEIN"/>
    <property type="match status" value="1"/>
</dbReference>
<dbReference type="AlphaFoldDB" id="C0C0W9"/>
<keyword evidence="3" id="KW-1185">Reference proteome</keyword>
<sequence>MKTNKMVLKTGPEEAACDLHVHTACSDGSASVEYVLDYAKRAGLRYIAVTDHDTFAGSRKARAAAGPGGPEVIPGAEISARDDKRGRNVHMLCYCPKDEDGLQRFMDGTLKKRRQQKLQMAWKISRLYPGFTVEAVEQQAAESESIYECHIMQVLCDLGYTNTAIGPLMEELISSRGSCYVPNSYPSARAAAEAIRDAGGIAVVAHPEQFDSFALVEELAQSGLIQGVEVWHPRNSEAARTRLRQLARQYDLAETGGSDYHGQYAKTPNPLAKCTCTPQQAEKLKERAG</sequence>
<dbReference type="Gene3D" id="1.10.150.650">
    <property type="match status" value="1"/>
</dbReference>
<name>C0C0W9_9FIRM</name>
<dbReference type="OrthoDB" id="9804333at2"/>
<dbReference type="SMART" id="SM00481">
    <property type="entry name" value="POLIIIAc"/>
    <property type="match status" value="1"/>
</dbReference>
<dbReference type="Pfam" id="PF02811">
    <property type="entry name" value="PHP"/>
    <property type="match status" value="1"/>
</dbReference>
<dbReference type="GO" id="GO:0004534">
    <property type="term" value="F:5'-3' RNA exonuclease activity"/>
    <property type="evidence" value="ECO:0007669"/>
    <property type="project" value="TreeGrafter"/>
</dbReference>
<reference evidence="2" key="1">
    <citation type="submission" date="2009-02" db="EMBL/GenBank/DDBJ databases">
        <authorList>
            <person name="Fulton L."/>
            <person name="Clifton S."/>
            <person name="Fulton B."/>
            <person name="Xu J."/>
            <person name="Minx P."/>
            <person name="Pepin K.H."/>
            <person name="Johnson M."/>
            <person name="Bhonagiri V."/>
            <person name="Nash W.E."/>
            <person name="Mardis E.R."/>
            <person name="Wilson R.K."/>
        </authorList>
    </citation>
    <scope>NUCLEOTIDE SEQUENCE [LARGE SCALE GENOMIC DNA]</scope>
    <source>
        <strain evidence="2">DSM 15053</strain>
    </source>
</reference>
<evidence type="ECO:0000313" key="3">
    <source>
        <dbReference type="Proteomes" id="UP000004893"/>
    </source>
</evidence>
<dbReference type="PANTHER" id="PTHR42924">
    <property type="entry name" value="EXONUCLEASE"/>
    <property type="match status" value="1"/>
</dbReference>
<dbReference type="SUPFAM" id="SSF89550">
    <property type="entry name" value="PHP domain-like"/>
    <property type="match status" value="1"/>
</dbReference>
<dbReference type="EMBL" id="ABYI02000022">
    <property type="protein sequence ID" value="EEG73783.1"/>
    <property type="molecule type" value="Genomic_DNA"/>
</dbReference>
<dbReference type="EC" id="3.1.3.-" evidence="2"/>
<evidence type="ECO:0000259" key="1">
    <source>
        <dbReference type="SMART" id="SM00481"/>
    </source>
</evidence>
<dbReference type="HOGENOM" id="CLU_067347_0_0_9"/>
<dbReference type="RefSeq" id="WP_006443133.1">
    <property type="nucleotide sequence ID" value="NZ_CP036524.1"/>
</dbReference>
<feature type="domain" description="Polymerase/histidinol phosphatase N-terminal" evidence="1">
    <location>
        <begin position="17"/>
        <end position="82"/>
    </location>
</feature>
<dbReference type="GO" id="GO:0035312">
    <property type="term" value="F:5'-3' DNA exonuclease activity"/>
    <property type="evidence" value="ECO:0007669"/>
    <property type="project" value="TreeGrafter"/>
</dbReference>
<proteinExistence type="predicted"/>
<dbReference type="InterPro" id="IPR016195">
    <property type="entry name" value="Pol/histidinol_Pase-like"/>
</dbReference>
<evidence type="ECO:0000313" key="2">
    <source>
        <dbReference type="EMBL" id="EEG73783.1"/>
    </source>
</evidence>
<dbReference type="Proteomes" id="UP000004893">
    <property type="component" value="Unassembled WGS sequence"/>
</dbReference>
<gene>
    <name evidence="2" type="ORF">CLOHYLEM_05788</name>
</gene>